<reference evidence="1" key="2">
    <citation type="submission" date="2020-11" db="EMBL/GenBank/DDBJ databases">
        <authorList>
            <person name="McCartney M.A."/>
            <person name="Auch B."/>
            <person name="Kono T."/>
            <person name="Mallez S."/>
            <person name="Becker A."/>
            <person name="Gohl D.M."/>
            <person name="Silverstein K.A.T."/>
            <person name="Koren S."/>
            <person name="Bechman K.B."/>
            <person name="Herman A."/>
            <person name="Abrahante J.E."/>
            <person name="Garbe J."/>
        </authorList>
    </citation>
    <scope>NUCLEOTIDE SEQUENCE</scope>
    <source>
        <strain evidence="1">Duluth1</strain>
        <tissue evidence="1">Whole animal</tissue>
    </source>
</reference>
<name>A0A9D3Y5Q6_DREPO</name>
<keyword evidence="2" id="KW-1185">Reference proteome</keyword>
<proteinExistence type="predicted"/>
<dbReference type="Proteomes" id="UP000828390">
    <property type="component" value="Unassembled WGS sequence"/>
</dbReference>
<gene>
    <name evidence="1" type="ORF">DPMN_081803</name>
</gene>
<reference evidence="1" key="1">
    <citation type="journal article" date="2019" name="bioRxiv">
        <title>The Genome of the Zebra Mussel, Dreissena polymorpha: A Resource for Invasive Species Research.</title>
        <authorList>
            <person name="McCartney M.A."/>
            <person name="Auch B."/>
            <person name="Kono T."/>
            <person name="Mallez S."/>
            <person name="Zhang Y."/>
            <person name="Obille A."/>
            <person name="Becker A."/>
            <person name="Abrahante J.E."/>
            <person name="Garbe J."/>
            <person name="Badalamenti J.P."/>
            <person name="Herman A."/>
            <person name="Mangelson H."/>
            <person name="Liachko I."/>
            <person name="Sullivan S."/>
            <person name="Sone E.D."/>
            <person name="Koren S."/>
            <person name="Silverstein K.A.T."/>
            <person name="Beckman K.B."/>
            <person name="Gohl D.M."/>
        </authorList>
    </citation>
    <scope>NUCLEOTIDE SEQUENCE</scope>
    <source>
        <strain evidence="1">Duluth1</strain>
        <tissue evidence="1">Whole animal</tissue>
    </source>
</reference>
<evidence type="ECO:0000313" key="1">
    <source>
        <dbReference type="EMBL" id="KAH3694363.1"/>
    </source>
</evidence>
<sequence length="114" mass="13167">MSELARHSPSSLFGTHVECRCQSCFDIRTISIFRTNAQCRCQSWLDIAPARYSGLVSNVDVRAGSTFAQLDIRDFCRMSVSELARHSPQLDIRDKYRMLMSELARYFPQLDIRD</sequence>
<evidence type="ECO:0000313" key="2">
    <source>
        <dbReference type="Proteomes" id="UP000828390"/>
    </source>
</evidence>
<protein>
    <submittedName>
        <fullName evidence="1">Uncharacterized protein</fullName>
    </submittedName>
</protein>
<dbReference type="EMBL" id="JAIWYP010000016">
    <property type="protein sequence ID" value="KAH3694363.1"/>
    <property type="molecule type" value="Genomic_DNA"/>
</dbReference>
<dbReference type="AlphaFoldDB" id="A0A9D3Y5Q6"/>
<comment type="caution">
    <text evidence="1">The sequence shown here is derived from an EMBL/GenBank/DDBJ whole genome shotgun (WGS) entry which is preliminary data.</text>
</comment>
<organism evidence="1 2">
    <name type="scientific">Dreissena polymorpha</name>
    <name type="common">Zebra mussel</name>
    <name type="synonym">Mytilus polymorpha</name>
    <dbReference type="NCBI Taxonomy" id="45954"/>
    <lineage>
        <taxon>Eukaryota</taxon>
        <taxon>Metazoa</taxon>
        <taxon>Spiralia</taxon>
        <taxon>Lophotrochozoa</taxon>
        <taxon>Mollusca</taxon>
        <taxon>Bivalvia</taxon>
        <taxon>Autobranchia</taxon>
        <taxon>Heteroconchia</taxon>
        <taxon>Euheterodonta</taxon>
        <taxon>Imparidentia</taxon>
        <taxon>Neoheterodontei</taxon>
        <taxon>Myida</taxon>
        <taxon>Dreissenoidea</taxon>
        <taxon>Dreissenidae</taxon>
        <taxon>Dreissena</taxon>
    </lineage>
</organism>
<accession>A0A9D3Y5Q6</accession>